<organism evidence="4 5">
    <name type="scientific">Oerskovia rustica</name>
    <dbReference type="NCBI Taxonomy" id="2762237"/>
    <lineage>
        <taxon>Bacteria</taxon>
        <taxon>Bacillati</taxon>
        <taxon>Actinomycetota</taxon>
        <taxon>Actinomycetes</taxon>
        <taxon>Micrococcales</taxon>
        <taxon>Cellulomonadaceae</taxon>
        <taxon>Oerskovia</taxon>
    </lineage>
</organism>
<evidence type="ECO:0000259" key="3">
    <source>
        <dbReference type="PROSITE" id="PS51762"/>
    </source>
</evidence>
<dbReference type="SUPFAM" id="SSF49899">
    <property type="entry name" value="Concanavalin A-like lectins/glucanases"/>
    <property type="match status" value="1"/>
</dbReference>
<proteinExistence type="inferred from homology"/>
<dbReference type="InterPro" id="IPR050546">
    <property type="entry name" value="Glycosyl_Hydrlase_16"/>
</dbReference>
<dbReference type="RefSeq" id="WP_191795751.1">
    <property type="nucleotide sequence ID" value="NZ_JACSQQ010000010.1"/>
</dbReference>
<dbReference type="CDD" id="cd08023">
    <property type="entry name" value="GH16_laminarinase_like"/>
    <property type="match status" value="1"/>
</dbReference>
<dbReference type="InterPro" id="IPR013320">
    <property type="entry name" value="ConA-like_dom_sf"/>
</dbReference>
<sequence>MRSTLRRAPRRTPRPGVLVAAVIVVVGLATLAAAAVGPPASGPGAPHMGPPPGPLTWADEFDGAAGAPPDPSRWRLETGGSGWGNGELQYYTDSPSTASTDGEGHLVVTARRENPGDLWCHYGRCEYTSARLITADRFTQQYGRFEARIKVPGGQGTWPAFWMLGQDIFTTEPWPASGELDVMENVGQEPGTVWGSLHGPGYSGADAIHASYTLPGGEEVADDFHTFTVDWAPDAITWYVDGVEYSRRTPADTGGDPWVFDDPFFLLLNLAVGGDWPGPPDESTPLPARMLVDHVRAYAWGEP</sequence>
<dbReference type="Gene3D" id="2.60.120.200">
    <property type="match status" value="1"/>
</dbReference>
<dbReference type="PANTHER" id="PTHR10963">
    <property type="entry name" value="GLYCOSYL HYDROLASE-RELATED"/>
    <property type="match status" value="1"/>
</dbReference>
<dbReference type="PANTHER" id="PTHR10963:SF55">
    <property type="entry name" value="GLYCOSIDE HYDROLASE FAMILY 16 PROTEIN"/>
    <property type="match status" value="1"/>
</dbReference>
<keyword evidence="4" id="KW-0378">Hydrolase</keyword>
<feature type="region of interest" description="Disordered" evidence="2">
    <location>
        <begin position="40"/>
        <end position="79"/>
    </location>
</feature>
<evidence type="ECO:0000256" key="2">
    <source>
        <dbReference type="SAM" id="MobiDB-lite"/>
    </source>
</evidence>
<gene>
    <name evidence="4" type="ORF">H9652_07810</name>
</gene>
<keyword evidence="5" id="KW-1185">Reference proteome</keyword>
<evidence type="ECO:0000256" key="1">
    <source>
        <dbReference type="ARBA" id="ARBA00006865"/>
    </source>
</evidence>
<dbReference type="GO" id="GO:0016787">
    <property type="term" value="F:hydrolase activity"/>
    <property type="evidence" value="ECO:0007669"/>
    <property type="project" value="UniProtKB-KW"/>
</dbReference>
<evidence type="ECO:0000313" key="4">
    <source>
        <dbReference type="EMBL" id="MBD7950310.1"/>
    </source>
</evidence>
<comment type="similarity">
    <text evidence="1">Belongs to the glycosyl hydrolase 16 family.</text>
</comment>
<dbReference type="EMBL" id="JACSQQ010000010">
    <property type="protein sequence ID" value="MBD7950310.1"/>
    <property type="molecule type" value="Genomic_DNA"/>
</dbReference>
<evidence type="ECO:0000313" key="5">
    <source>
        <dbReference type="Proteomes" id="UP000641803"/>
    </source>
</evidence>
<comment type="caution">
    <text evidence="4">The sequence shown here is derived from an EMBL/GenBank/DDBJ whole genome shotgun (WGS) entry which is preliminary data.</text>
</comment>
<feature type="domain" description="GH16" evidence="3">
    <location>
        <begin position="46"/>
        <end position="303"/>
    </location>
</feature>
<protein>
    <submittedName>
        <fullName evidence="4">Glycoside hydrolase family 16 protein</fullName>
    </submittedName>
</protein>
<name>A0ABR8RRA4_9CELL</name>
<dbReference type="Pfam" id="PF00722">
    <property type="entry name" value="Glyco_hydro_16"/>
    <property type="match status" value="1"/>
</dbReference>
<dbReference type="Proteomes" id="UP000641803">
    <property type="component" value="Unassembled WGS sequence"/>
</dbReference>
<dbReference type="InterPro" id="IPR000757">
    <property type="entry name" value="Beta-glucanase-like"/>
</dbReference>
<reference evidence="4 5" key="1">
    <citation type="submission" date="2020-08" db="EMBL/GenBank/DDBJ databases">
        <title>A Genomic Blueprint of the Chicken Gut Microbiome.</title>
        <authorList>
            <person name="Gilroy R."/>
            <person name="Ravi A."/>
            <person name="Getino M."/>
            <person name="Pursley I."/>
            <person name="Horton D.L."/>
            <person name="Alikhan N.-F."/>
            <person name="Baker D."/>
            <person name="Gharbi K."/>
            <person name="Hall N."/>
            <person name="Watson M."/>
            <person name="Adriaenssens E.M."/>
            <person name="Foster-Nyarko E."/>
            <person name="Jarju S."/>
            <person name="Secka A."/>
            <person name="Antonio M."/>
            <person name="Oren A."/>
            <person name="Chaudhuri R."/>
            <person name="La Ragione R.M."/>
            <person name="Hildebrand F."/>
            <person name="Pallen M.J."/>
        </authorList>
    </citation>
    <scope>NUCLEOTIDE SEQUENCE [LARGE SCALE GENOMIC DNA]</scope>
    <source>
        <strain evidence="4 5">Sa4CUA1</strain>
    </source>
</reference>
<accession>A0ABR8RRA4</accession>
<dbReference type="PROSITE" id="PS51762">
    <property type="entry name" value="GH16_2"/>
    <property type="match status" value="1"/>
</dbReference>